<organism evidence="3">
    <name type="scientific">Echinostoma caproni</name>
    <dbReference type="NCBI Taxonomy" id="27848"/>
    <lineage>
        <taxon>Eukaryota</taxon>
        <taxon>Metazoa</taxon>
        <taxon>Spiralia</taxon>
        <taxon>Lophotrochozoa</taxon>
        <taxon>Platyhelminthes</taxon>
        <taxon>Trematoda</taxon>
        <taxon>Digenea</taxon>
        <taxon>Plagiorchiida</taxon>
        <taxon>Echinostomata</taxon>
        <taxon>Echinostomatoidea</taxon>
        <taxon>Echinostomatidae</taxon>
        <taxon>Echinostoma</taxon>
    </lineage>
</organism>
<dbReference type="GO" id="GO:0003676">
    <property type="term" value="F:nucleic acid binding"/>
    <property type="evidence" value="ECO:0007669"/>
    <property type="project" value="InterPro"/>
</dbReference>
<dbReference type="AlphaFoldDB" id="A0A183AZ75"/>
<reference evidence="3" key="1">
    <citation type="submission" date="2016-06" db="UniProtKB">
        <authorList>
            <consortium name="WormBaseParasite"/>
        </authorList>
    </citation>
    <scope>IDENTIFICATION</scope>
</reference>
<dbReference type="InterPro" id="IPR036397">
    <property type="entry name" value="RNaseH_sf"/>
</dbReference>
<keyword evidence="2" id="KW-1185">Reference proteome</keyword>
<dbReference type="Gene3D" id="3.30.420.10">
    <property type="entry name" value="Ribonuclease H-like superfamily/Ribonuclease H"/>
    <property type="match status" value="1"/>
</dbReference>
<reference evidence="1 2" key="2">
    <citation type="submission" date="2018-11" db="EMBL/GenBank/DDBJ databases">
        <authorList>
            <consortium name="Pathogen Informatics"/>
        </authorList>
    </citation>
    <scope>NUCLEOTIDE SEQUENCE [LARGE SCALE GENOMIC DNA]</scope>
    <source>
        <strain evidence="1 2">Egypt</strain>
    </source>
</reference>
<evidence type="ECO:0000313" key="3">
    <source>
        <dbReference type="WBParaSite" id="ECPE_0001229601-mRNA-1"/>
    </source>
</evidence>
<protein>
    <submittedName>
        <fullName evidence="3">DDE_3 domain-containing protein</fullName>
    </submittedName>
</protein>
<dbReference type="Proteomes" id="UP000272942">
    <property type="component" value="Unassembled WGS sequence"/>
</dbReference>
<dbReference type="EMBL" id="UZAN01052508">
    <property type="protein sequence ID" value="VDP89531.1"/>
    <property type="molecule type" value="Genomic_DNA"/>
</dbReference>
<evidence type="ECO:0000313" key="2">
    <source>
        <dbReference type="Proteomes" id="UP000272942"/>
    </source>
</evidence>
<accession>A0A183AZ75</accession>
<dbReference type="OrthoDB" id="6226438at2759"/>
<evidence type="ECO:0000313" key="1">
    <source>
        <dbReference type="EMBL" id="VDP89531.1"/>
    </source>
</evidence>
<proteinExistence type="predicted"/>
<sequence>MGLIRPDAQRQRREVPRETMLTATRNERIDNFGPTDNPQLTGKIPTECHNLGAFDQRISRRDRVKPVGIARGRRSNLLEEEQKSYVIVCDNAPCHSEPENVVAGGRVSIPRLAPYSPALTPIEMICSITKRYIKTEPRNKHVKIMTGDPEGSMIQQDWGMTCLESIAGDAKS</sequence>
<name>A0A183AZ75_9TREM</name>
<gene>
    <name evidence="1" type="ORF">ECPE_LOCUS12260</name>
</gene>
<dbReference type="WBParaSite" id="ECPE_0001229601-mRNA-1">
    <property type="protein sequence ID" value="ECPE_0001229601-mRNA-1"/>
    <property type="gene ID" value="ECPE_0001229601"/>
</dbReference>